<dbReference type="GO" id="GO:0005662">
    <property type="term" value="C:DNA replication factor A complex"/>
    <property type="evidence" value="ECO:0007669"/>
    <property type="project" value="TreeGrafter"/>
</dbReference>
<dbReference type="GO" id="GO:0006260">
    <property type="term" value="P:DNA replication"/>
    <property type="evidence" value="ECO:0007669"/>
    <property type="project" value="TreeGrafter"/>
</dbReference>
<keyword evidence="3" id="KW-0539">Nucleus</keyword>
<sequence>MSGYQGYNQTEYTGGNYDGGFSRGVSNGEGSQSRTTTSGGARSNSITPVTVKQMLDSDQQGNPDGPYIINNVELNLVSFVAIVRDQTPSDTNTLYKVEDGTGNFEFRRWHNDSSRNNDEMDEEMSGGEHFPNMKGKYAFITGSLKQFNEKKNLQYPTVTEITDHNQVLYHYLNAIKVHSEAQGLSGKSVEDNSNPLFVSAPAHEEADIGTKILKLIKDNTPSMPDGVPVQYIQQQLGVDYSEIVDNCNTLEEEAKIYNGVEEGTYLAV</sequence>
<evidence type="ECO:0000256" key="3">
    <source>
        <dbReference type="ARBA" id="ARBA00023242"/>
    </source>
</evidence>
<evidence type="ECO:0000256" key="1">
    <source>
        <dbReference type="ARBA" id="ARBA00004123"/>
    </source>
</evidence>
<keyword evidence="2" id="KW-0238">DNA-binding</keyword>
<proteinExistence type="predicted"/>
<feature type="region of interest" description="Disordered" evidence="4">
    <location>
        <begin position="1"/>
        <end position="46"/>
    </location>
</feature>
<name>A0AAV5QPN3_9ASCO</name>
<dbReference type="AlphaFoldDB" id="A0AAV5QPN3"/>
<evidence type="ECO:0000313" key="5">
    <source>
        <dbReference type="EMBL" id="GMM36275.1"/>
    </source>
</evidence>
<dbReference type="RefSeq" id="XP_064853271.1">
    <property type="nucleotide sequence ID" value="XM_064997199.1"/>
</dbReference>
<feature type="compositionally biased region" description="Polar residues" evidence="4">
    <location>
        <begin position="24"/>
        <end position="46"/>
    </location>
</feature>
<dbReference type="PANTHER" id="PTHR13989:SF16">
    <property type="entry name" value="REPLICATION PROTEIN A2"/>
    <property type="match status" value="1"/>
</dbReference>
<dbReference type="InterPro" id="IPR012340">
    <property type="entry name" value="NA-bd_OB-fold"/>
</dbReference>
<organism evidence="5 6">
    <name type="scientific">Saccharomycopsis crataegensis</name>
    <dbReference type="NCBI Taxonomy" id="43959"/>
    <lineage>
        <taxon>Eukaryota</taxon>
        <taxon>Fungi</taxon>
        <taxon>Dikarya</taxon>
        <taxon>Ascomycota</taxon>
        <taxon>Saccharomycotina</taxon>
        <taxon>Saccharomycetes</taxon>
        <taxon>Saccharomycopsidaceae</taxon>
        <taxon>Saccharomycopsis</taxon>
    </lineage>
</organism>
<dbReference type="Gene3D" id="2.40.50.140">
    <property type="entry name" value="Nucleic acid-binding proteins"/>
    <property type="match status" value="1"/>
</dbReference>
<feature type="region of interest" description="Disordered" evidence="4">
    <location>
        <begin position="108"/>
        <end position="128"/>
    </location>
</feature>
<comment type="caution">
    <text evidence="5">The sequence shown here is derived from an EMBL/GenBank/DDBJ whole genome shotgun (WGS) entry which is preliminary data.</text>
</comment>
<dbReference type="GO" id="GO:0035861">
    <property type="term" value="C:site of double-strand break"/>
    <property type="evidence" value="ECO:0007669"/>
    <property type="project" value="TreeGrafter"/>
</dbReference>
<feature type="compositionally biased region" description="Basic and acidic residues" evidence="4">
    <location>
        <begin position="108"/>
        <end position="118"/>
    </location>
</feature>
<dbReference type="GO" id="GO:0003697">
    <property type="term" value="F:single-stranded DNA binding"/>
    <property type="evidence" value="ECO:0007669"/>
    <property type="project" value="TreeGrafter"/>
</dbReference>
<dbReference type="GO" id="GO:0000724">
    <property type="term" value="P:double-strand break repair via homologous recombination"/>
    <property type="evidence" value="ECO:0007669"/>
    <property type="project" value="TreeGrafter"/>
</dbReference>
<dbReference type="Proteomes" id="UP001360560">
    <property type="component" value="Unassembled WGS sequence"/>
</dbReference>
<accession>A0AAV5QPN3</accession>
<dbReference type="InterPro" id="IPR036390">
    <property type="entry name" value="WH_DNA-bd_sf"/>
</dbReference>
<dbReference type="SUPFAM" id="SSF46785">
    <property type="entry name" value="Winged helix' DNA-binding domain"/>
    <property type="match status" value="1"/>
</dbReference>
<dbReference type="SUPFAM" id="SSF50249">
    <property type="entry name" value="Nucleic acid-binding proteins"/>
    <property type="match status" value="1"/>
</dbReference>
<comment type="subcellular location">
    <subcellularLocation>
        <location evidence="1">Nucleus</location>
    </subcellularLocation>
</comment>
<dbReference type="InterPro" id="IPR040260">
    <property type="entry name" value="RFA2-like"/>
</dbReference>
<dbReference type="CDD" id="cd04478">
    <property type="entry name" value="RPA2_DBD_D"/>
    <property type="match status" value="1"/>
</dbReference>
<protein>
    <submittedName>
        <fullName evidence="5">Rfa2 protein</fullName>
    </submittedName>
</protein>
<gene>
    <name evidence="5" type="ORF">DASC09_036000</name>
</gene>
<feature type="compositionally biased region" description="Polar residues" evidence="4">
    <location>
        <begin position="1"/>
        <end position="13"/>
    </location>
</feature>
<evidence type="ECO:0000313" key="6">
    <source>
        <dbReference type="Proteomes" id="UP001360560"/>
    </source>
</evidence>
<dbReference type="GO" id="GO:0000781">
    <property type="term" value="C:chromosome, telomeric region"/>
    <property type="evidence" value="ECO:0007669"/>
    <property type="project" value="TreeGrafter"/>
</dbReference>
<evidence type="ECO:0000256" key="2">
    <source>
        <dbReference type="ARBA" id="ARBA00023125"/>
    </source>
</evidence>
<dbReference type="EMBL" id="BTFZ01000011">
    <property type="protein sequence ID" value="GMM36275.1"/>
    <property type="molecule type" value="Genomic_DNA"/>
</dbReference>
<dbReference type="GeneID" id="90074250"/>
<keyword evidence="6" id="KW-1185">Reference proteome</keyword>
<evidence type="ECO:0000256" key="4">
    <source>
        <dbReference type="SAM" id="MobiDB-lite"/>
    </source>
</evidence>
<dbReference type="GO" id="GO:0006289">
    <property type="term" value="P:nucleotide-excision repair"/>
    <property type="evidence" value="ECO:0007669"/>
    <property type="project" value="TreeGrafter"/>
</dbReference>
<reference evidence="5 6" key="1">
    <citation type="journal article" date="2023" name="Elife">
        <title>Identification of key yeast species and microbe-microbe interactions impacting larval growth of Drosophila in the wild.</title>
        <authorList>
            <person name="Mure A."/>
            <person name="Sugiura Y."/>
            <person name="Maeda R."/>
            <person name="Honda K."/>
            <person name="Sakurai N."/>
            <person name="Takahashi Y."/>
            <person name="Watada M."/>
            <person name="Katoh T."/>
            <person name="Gotoh A."/>
            <person name="Gotoh Y."/>
            <person name="Taniguchi I."/>
            <person name="Nakamura K."/>
            <person name="Hayashi T."/>
            <person name="Katayama T."/>
            <person name="Uemura T."/>
            <person name="Hattori Y."/>
        </authorList>
    </citation>
    <scope>NUCLEOTIDE SEQUENCE [LARGE SCALE GENOMIC DNA]</scope>
    <source>
        <strain evidence="5 6">SC-9</strain>
    </source>
</reference>
<dbReference type="PANTHER" id="PTHR13989">
    <property type="entry name" value="REPLICATION PROTEIN A-RELATED"/>
    <property type="match status" value="1"/>
</dbReference>